<proteinExistence type="predicted"/>
<evidence type="ECO:0000313" key="5">
    <source>
        <dbReference type="Proteomes" id="UP000198718"/>
    </source>
</evidence>
<name>A0A1G8ZT13_9FIRM</name>
<dbReference type="InterPro" id="IPR030678">
    <property type="entry name" value="Peptide/Ni-bd"/>
</dbReference>
<dbReference type="GO" id="GO:0043190">
    <property type="term" value="C:ATP-binding cassette (ABC) transporter complex"/>
    <property type="evidence" value="ECO:0007669"/>
    <property type="project" value="InterPro"/>
</dbReference>
<dbReference type="PIRSF" id="PIRSF002741">
    <property type="entry name" value="MppA"/>
    <property type="match status" value="1"/>
</dbReference>
<dbReference type="Pfam" id="PF00496">
    <property type="entry name" value="SBP_bac_5"/>
    <property type="match status" value="1"/>
</dbReference>
<sequence length="535" mass="60839">MLKIKGLKKILVVGLIVMMVFSLIGCSSTTEEGSAGETVANEVEEDKNTEPVVIRQEGGDWGYPSPYLHYSRGPGGYKMQLSFDSLLERDEDGLIPWLAKEWETTEDGLAYIFTLQENVKWHDGEIVTPEDVKFSFEYFEKHSPVWNPVSMQGKPFVEEIEILEDNQIKFVLSQKNATILEKIGDVRIIPQHIWEEVEEPEAFDDEKAVIGCGPYRLTGYSKEHGTYEFTAFEDYWGPKQRVEKIQFLPVSDAVLAFENNQVDIIGIGSDLVDRYKGDGQFTILENPGFWGYRLIFNMERNPLLKEKEIRQAIAYGIDQEEMVEKVARGAAIVGSAGYLPEDHIWHNPKVKKYTFNEEEAKSLLGDKKLSLQLLVGDSNPEVRIAELMKISLNKVGIEVNIKSVDMKARDNAVTTGDYELALIGHGGWGGDADGLRVRYASDVKSDGSSATNAIPGYDNQEIRRLAEEQLREMNVEKRKELIFALQELIAEEIPMIPIYNTTGYTLYRPETYDGWMYMFDHHSVSHSKLSYLERK</sequence>
<reference evidence="4 5" key="1">
    <citation type="submission" date="2016-10" db="EMBL/GenBank/DDBJ databases">
        <authorList>
            <person name="de Groot N.N."/>
        </authorList>
    </citation>
    <scope>NUCLEOTIDE SEQUENCE [LARGE SCALE GENOMIC DNA]</scope>
    <source>
        <strain evidence="4 5">DSM 18346</strain>
    </source>
</reference>
<dbReference type="GO" id="GO:0030288">
    <property type="term" value="C:outer membrane-bounded periplasmic space"/>
    <property type="evidence" value="ECO:0007669"/>
    <property type="project" value="TreeGrafter"/>
</dbReference>
<gene>
    <name evidence="4" type="ORF">SAMN05660472_00958</name>
</gene>
<dbReference type="SUPFAM" id="SSF53850">
    <property type="entry name" value="Periplasmic binding protein-like II"/>
    <property type="match status" value="1"/>
</dbReference>
<accession>A0A1G8ZT13</accession>
<evidence type="ECO:0000259" key="3">
    <source>
        <dbReference type="Pfam" id="PF00496"/>
    </source>
</evidence>
<dbReference type="STRING" id="393762.SAMN05660472_00958"/>
<dbReference type="AlphaFoldDB" id="A0A1G8ZT13"/>
<evidence type="ECO:0000256" key="2">
    <source>
        <dbReference type="SAM" id="MobiDB-lite"/>
    </source>
</evidence>
<dbReference type="InterPro" id="IPR000914">
    <property type="entry name" value="SBP_5_dom"/>
</dbReference>
<organism evidence="4 5">
    <name type="scientific">Natronincola ferrireducens</name>
    <dbReference type="NCBI Taxonomy" id="393762"/>
    <lineage>
        <taxon>Bacteria</taxon>
        <taxon>Bacillati</taxon>
        <taxon>Bacillota</taxon>
        <taxon>Clostridia</taxon>
        <taxon>Peptostreptococcales</taxon>
        <taxon>Natronincolaceae</taxon>
        <taxon>Natronincola</taxon>
    </lineage>
</organism>
<feature type="region of interest" description="Disordered" evidence="2">
    <location>
        <begin position="29"/>
        <end position="48"/>
    </location>
</feature>
<dbReference type="Gene3D" id="3.10.105.10">
    <property type="entry name" value="Dipeptide-binding Protein, Domain 3"/>
    <property type="match status" value="1"/>
</dbReference>
<dbReference type="InterPro" id="IPR039424">
    <property type="entry name" value="SBP_5"/>
</dbReference>
<dbReference type="GO" id="GO:0042884">
    <property type="term" value="P:microcin transport"/>
    <property type="evidence" value="ECO:0007669"/>
    <property type="project" value="TreeGrafter"/>
</dbReference>
<keyword evidence="5" id="KW-1185">Reference proteome</keyword>
<feature type="domain" description="Solute-binding protein family 5" evidence="3">
    <location>
        <begin position="94"/>
        <end position="442"/>
    </location>
</feature>
<dbReference type="PANTHER" id="PTHR30290">
    <property type="entry name" value="PERIPLASMIC BINDING COMPONENT OF ABC TRANSPORTER"/>
    <property type="match status" value="1"/>
</dbReference>
<dbReference type="GO" id="GO:0015833">
    <property type="term" value="P:peptide transport"/>
    <property type="evidence" value="ECO:0007669"/>
    <property type="project" value="TreeGrafter"/>
</dbReference>
<evidence type="ECO:0000256" key="1">
    <source>
        <dbReference type="ARBA" id="ARBA00022729"/>
    </source>
</evidence>
<keyword evidence="1" id="KW-0732">Signal</keyword>
<dbReference type="EMBL" id="FNFP01000001">
    <property type="protein sequence ID" value="SDK18208.1"/>
    <property type="molecule type" value="Genomic_DNA"/>
</dbReference>
<dbReference type="GO" id="GO:1904680">
    <property type="term" value="F:peptide transmembrane transporter activity"/>
    <property type="evidence" value="ECO:0007669"/>
    <property type="project" value="TreeGrafter"/>
</dbReference>
<dbReference type="RefSeq" id="WP_090550998.1">
    <property type="nucleotide sequence ID" value="NZ_FNFP01000001.1"/>
</dbReference>
<dbReference type="Proteomes" id="UP000198718">
    <property type="component" value="Unassembled WGS sequence"/>
</dbReference>
<dbReference type="PANTHER" id="PTHR30290:SF64">
    <property type="entry name" value="ABC TRANSPORTER PERIPLASMIC BINDING PROTEIN"/>
    <property type="match status" value="1"/>
</dbReference>
<dbReference type="OrthoDB" id="9772924at2"/>
<evidence type="ECO:0000313" key="4">
    <source>
        <dbReference type="EMBL" id="SDK18208.1"/>
    </source>
</evidence>
<dbReference type="PROSITE" id="PS51257">
    <property type="entry name" value="PROKAR_LIPOPROTEIN"/>
    <property type="match status" value="1"/>
</dbReference>
<dbReference type="CDD" id="cd08520">
    <property type="entry name" value="PBP2_NikA_DppA_OppA_like_21"/>
    <property type="match status" value="1"/>
</dbReference>
<dbReference type="Gene3D" id="3.40.190.10">
    <property type="entry name" value="Periplasmic binding protein-like II"/>
    <property type="match status" value="1"/>
</dbReference>
<protein>
    <submittedName>
        <fullName evidence="4">Peptide/nickel transport system substrate-binding protein</fullName>
    </submittedName>
</protein>
<dbReference type="Gene3D" id="3.90.76.10">
    <property type="entry name" value="Dipeptide-binding Protein, Domain 1"/>
    <property type="match status" value="1"/>
</dbReference>